<dbReference type="EMBL" id="QTSX02003619">
    <property type="protein sequence ID" value="KAJ9069608.1"/>
    <property type="molecule type" value="Genomic_DNA"/>
</dbReference>
<evidence type="ECO:0000313" key="1">
    <source>
        <dbReference type="EMBL" id="KAJ9069608.1"/>
    </source>
</evidence>
<proteinExistence type="predicted"/>
<accession>A0ACC2T4M6</accession>
<reference evidence="1" key="1">
    <citation type="submission" date="2022-04" db="EMBL/GenBank/DDBJ databases">
        <title>Genome of the entomopathogenic fungus Entomophthora muscae.</title>
        <authorList>
            <person name="Elya C."/>
            <person name="Lovett B.R."/>
            <person name="Lee E."/>
            <person name="Macias A.M."/>
            <person name="Hajek A.E."/>
            <person name="De Bivort B.L."/>
            <person name="Kasson M.T."/>
            <person name="De Fine Licht H.H."/>
            <person name="Stajich J.E."/>
        </authorList>
    </citation>
    <scope>NUCLEOTIDE SEQUENCE</scope>
    <source>
        <strain evidence="1">Berkeley</strain>
    </source>
</reference>
<gene>
    <name evidence="1" type="ORF">DSO57_1016769</name>
</gene>
<name>A0ACC2T4M6_9FUNG</name>
<dbReference type="Proteomes" id="UP001165960">
    <property type="component" value="Unassembled WGS sequence"/>
</dbReference>
<keyword evidence="2" id="KW-1185">Reference proteome</keyword>
<comment type="caution">
    <text evidence="1">The sequence shown here is derived from an EMBL/GenBank/DDBJ whole genome shotgun (WGS) entry which is preliminary data.</text>
</comment>
<organism evidence="1 2">
    <name type="scientific">Entomophthora muscae</name>
    <dbReference type="NCBI Taxonomy" id="34485"/>
    <lineage>
        <taxon>Eukaryota</taxon>
        <taxon>Fungi</taxon>
        <taxon>Fungi incertae sedis</taxon>
        <taxon>Zoopagomycota</taxon>
        <taxon>Entomophthoromycotina</taxon>
        <taxon>Entomophthoromycetes</taxon>
        <taxon>Entomophthorales</taxon>
        <taxon>Entomophthoraceae</taxon>
        <taxon>Entomophthora</taxon>
    </lineage>
</organism>
<sequence length="430" mass="50785">MIPYYFLPDIFKYLELHDQRQLHLISKEWNGFLLPFVFQRLSTRMYEGFEELLRKYSEFVEELHMDSLDASMNDLLSACKITSRLFINFYHISPEAALLLGEKFPRLSYLELYYADSAKVNYLSPLTRKVQTLYYRPEPCDDIEEFMIYYKDFDCPLVTHLIIDEEWALAGHDFSYIIKRFPALKTFDYTGPFLRGYLFDHFFYDVENMVFKEISFSDRDADISAFLRFRDDIPSKTPLLSSDQEVTHESQFNDLFNISTLKLLELIPRFTCLDAIDINTRFLDPDQEYIELLLSLKDIRSLSFDFDDQDFSTDLFEETFKATNVSLEITESKLPLILEWLASCFPDLEELGIHLSDLPANYDETRESKLTFELWEKLIVFVPIFQKSTYPMTFLLDAKSKGNTHIFYLTISANQDITKNNKILLKLKSN</sequence>
<protein>
    <submittedName>
        <fullName evidence="1">Uncharacterized protein</fullName>
    </submittedName>
</protein>
<evidence type="ECO:0000313" key="2">
    <source>
        <dbReference type="Proteomes" id="UP001165960"/>
    </source>
</evidence>